<name>A0A2D0IL45_9GAMM</name>
<dbReference type="InterPro" id="IPR018755">
    <property type="entry name" value="Phage_Mu_Gp48"/>
</dbReference>
<sequence length="186" mass="20847">MKSLLKQLLPPVSYAIDAPRLDAELGAEATQLQWTKQSAHRVSGAITPFFAQSLLPDWERVLGITQNADNSYQQRLEMVLLKLAETGGLSIPYFISLAARLGYQITITEPEPFRAGINRAGDRLMHPDSIWSWVVNIYGTRVPTYRFRAGSSAAGERLLSFGDPVIESVFNELKPAHTFCRFTYQD</sequence>
<evidence type="ECO:0000313" key="3">
    <source>
        <dbReference type="Proteomes" id="UP000225605"/>
    </source>
</evidence>
<dbReference type="RefSeq" id="WP_099133695.1">
    <property type="nucleotide sequence ID" value="NZ_CAWNOJ010000036.1"/>
</dbReference>
<reference evidence="2 4" key="2">
    <citation type="submission" date="2018-09" db="EMBL/GenBank/DDBJ databases">
        <title>Genomic Encyclopedia of Archaeal and Bacterial Type Strains, Phase II (KMG-II): from individual species to whole genera.</title>
        <authorList>
            <person name="Goeker M."/>
        </authorList>
    </citation>
    <scope>NUCLEOTIDE SEQUENCE [LARGE SCALE GENOMIC DNA]</scope>
    <source>
        <strain evidence="2 4">DSM 16337</strain>
    </source>
</reference>
<dbReference type="EMBL" id="RAQI01000002">
    <property type="protein sequence ID" value="RKE91399.1"/>
    <property type="molecule type" value="Genomic_DNA"/>
</dbReference>
<evidence type="ECO:0000313" key="1">
    <source>
        <dbReference type="EMBL" id="PHM22523.1"/>
    </source>
</evidence>
<evidence type="ECO:0000313" key="4">
    <source>
        <dbReference type="Proteomes" id="UP000283568"/>
    </source>
</evidence>
<dbReference type="AlphaFoldDB" id="A0A2D0IL45"/>
<protein>
    <submittedName>
        <fullName evidence="1">Phage tail protein</fullName>
    </submittedName>
    <submittedName>
        <fullName evidence="2">Uncharacterized protein YmfQ (DUF2313 family)</fullName>
    </submittedName>
</protein>
<evidence type="ECO:0000313" key="2">
    <source>
        <dbReference type="EMBL" id="RKE91399.1"/>
    </source>
</evidence>
<keyword evidence="4" id="KW-1185">Reference proteome</keyword>
<comment type="caution">
    <text evidence="1">The sequence shown here is derived from an EMBL/GenBank/DDBJ whole genome shotgun (WGS) entry which is preliminary data.</text>
</comment>
<dbReference type="Proteomes" id="UP000225605">
    <property type="component" value="Unassembled WGS sequence"/>
</dbReference>
<dbReference type="Proteomes" id="UP000283568">
    <property type="component" value="Unassembled WGS sequence"/>
</dbReference>
<gene>
    <name evidence="2" type="ORF">BDE27_1621</name>
    <name evidence="1" type="ORF">Xehl_03534</name>
</gene>
<dbReference type="Pfam" id="PF10076">
    <property type="entry name" value="Phage_Mu_Gp48"/>
    <property type="match status" value="1"/>
</dbReference>
<dbReference type="OrthoDB" id="6592844at2"/>
<accession>A0A2D0IL45</accession>
<organism evidence="1 3">
    <name type="scientific">Xenorhabdus ehlersii</name>
    <dbReference type="NCBI Taxonomy" id="290111"/>
    <lineage>
        <taxon>Bacteria</taxon>
        <taxon>Pseudomonadati</taxon>
        <taxon>Pseudomonadota</taxon>
        <taxon>Gammaproteobacteria</taxon>
        <taxon>Enterobacterales</taxon>
        <taxon>Morganellaceae</taxon>
        <taxon>Xenorhabdus</taxon>
    </lineage>
</organism>
<reference evidence="1 3" key="1">
    <citation type="journal article" date="2017" name="Nat. Microbiol.">
        <title>Natural product diversity associated with the nematode symbionts Photorhabdus and Xenorhabdus.</title>
        <authorList>
            <person name="Tobias N.J."/>
            <person name="Wolff H."/>
            <person name="Djahanschiri B."/>
            <person name="Grundmann F."/>
            <person name="Kronenwerth M."/>
            <person name="Shi Y.M."/>
            <person name="Simonyi S."/>
            <person name="Grun P."/>
            <person name="Shapiro-Ilan D."/>
            <person name="Pidot S.J."/>
            <person name="Stinear T.P."/>
            <person name="Ebersberger I."/>
            <person name="Bode H.B."/>
        </authorList>
    </citation>
    <scope>NUCLEOTIDE SEQUENCE [LARGE SCALE GENOMIC DNA]</scope>
    <source>
        <strain evidence="1 3">DSM 16337</strain>
    </source>
</reference>
<proteinExistence type="predicted"/>
<dbReference type="EMBL" id="NIBT01000024">
    <property type="protein sequence ID" value="PHM22523.1"/>
    <property type="molecule type" value="Genomic_DNA"/>
</dbReference>